<accession>A0A5M3WXQ8</accession>
<dbReference type="OrthoDB" id="5194642at2"/>
<dbReference type="AlphaFoldDB" id="A0A5M3WXQ8"/>
<dbReference type="EMBL" id="BLAE01000034">
    <property type="protein sequence ID" value="GES12101.1"/>
    <property type="molecule type" value="Genomic_DNA"/>
</dbReference>
<dbReference type="Proteomes" id="UP000331127">
    <property type="component" value="Unassembled WGS sequence"/>
</dbReference>
<evidence type="ECO:0000313" key="2">
    <source>
        <dbReference type="Proteomes" id="UP000331127"/>
    </source>
</evidence>
<dbReference type="RefSeq" id="WP_155357432.1">
    <property type="nucleotide sequence ID" value="NZ_BAAAHL010000030.1"/>
</dbReference>
<name>A0A5M3WXQ8_9ACTN</name>
<gene>
    <name evidence="1" type="ORF">Amac_056980</name>
</gene>
<comment type="caution">
    <text evidence="1">The sequence shown here is derived from an EMBL/GenBank/DDBJ whole genome shotgun (WGS) entry which is preliminary data.</text>
</comment>
<sequence length="101" mass="11759">MAEKLLLLDDLDEPDAKAISHVEQVLLQLDSFDPTLEHSRYPIRNDGSETLASLPRVRLRRFHESMERVAHFLDACDIKLREGINTRAEIEEAFRCGYEYE</sequence>
<reference evidence="1 2" key="1">
    <citation type="submission" date="2019-10" db="EMBL/GenBank/DDBJ databases">
        <title>Whole genome shotgun sequence of Acrocarpospora macrocephala NBRC 16266.</title>
        <authorList>
            <person name="Ichikawa N."/>
            <person name="Kimura A."/>
            <person name="Kitahashi Y."/>
            <person name="Komaki H."/>
            <person name="Oguchi A."/>
        </authorList>
    </citation>
    <scope>NUCLEOTIDE SEQUENCE [LARGE SCALE GENOMIC DNA]</scope>
    <source>
        <strain evidence="1 2">NBRC 16266</strain>
    </source>
</reference>
<evidence type="ECO:0000313" key="1">
    <source>
        <dbReference type="EMBL" id="GES12101.1"/>
    </source>
</evidence>
<protein>
    <submittedName>
        <fullName evidence="1">Uncharacterized protein</fullName>
    </submittedName>
</protein>
<keyword evidence="2" id="KW-1185">Reference proteome</keyword>
<proteinExistence type="predicted"/>
<organism evidence="1 2">
    <name type="scientific">Acrocarpospora macrocephala</name>
    <dbReference type="NCBI Taxonomy" id="150177"/>
    <lineage>
        <taxon>Bacteria</taxon>
        <taxon>Bacillati</taxon>
        <taxon>Actinomycetota</taxon>
        <taxon>Actinomycetes</taxon>
        <taxon>Streptosporangiales</taxon>
        <taxon>Streptosporangiaceae</taxon>
        <taxon>Acrocarpospora</taxon>
    </lineage>
</organism>